<dbReference type="InterPro" id="IPR009784">
    <property type="entry name" value="DUF1349"/>
</dbReference>
<dbReference type="Proteomes" id="UP000262969">
    <property type="component" value="Unassembled WGS sequence"/>
</dbReference>
<gene>
    <name evidence="1" type="ORF">DHW61_16485</name>
</gene>
<dbReference type="InterPro" id="IPR013320">
    <property type="entry name" value="ConA-like_dom_sf"/>
</dbReference>
<comment type="caution">
    <text evidence="1">The sequence shown here is derived from an EMBL/GenBank/DDBJ whole genome shotgun (WGS) entry which is preliminary data.</text>
</comment>
<organism evidence="1 2">
    <name type="scientific">Lachnoclostridium phytofermentans</name>
    <dbReference type="NCBI Taxonomy" id="66219"/>
    <lineage>
        <taxon>Bacteria</taxon>
        <taxon>Bacillati</taxon>
        <taxon>Bacillota</taxon>
        <taxon>Clostridia</taxon>
        <taxon>Lachnospirales</taxon>
        <taxon>Lachnospiraceae</taxon>
    </lineage>
</organism>
<dbReference type="Pfam" id="PF07081">
    <property type="entry name" value="DUF1349"/>
    <property type="match status" value="1"/>
</dbReference>
<evidence type="ECO:0000313" key="1">
    <source>
        <dbReference type="EMBL" id="HCL03977.1"/>
    </source>
</evidence>
<dbReference type="PANTHER" id="PTHR35332:SF2">
    <property type="entry name" value="REGULATION OF ENOLASE PROTEIN 1"/>
    <property type="match status" value="1"/>
</dbReference>
<dbReference type="AlphaFoldDB" id="A0A3D2XB47"/>
<reference evidence="1 2" key="1">
    <citation type="journal article" date="2018" name="Nat. Biotechnol.">
        <title>A standardized bacterial taxonomy based on genome phylogeny substantially revises the tree of life.</title>
        <authorList>
            <person name="Parks D.H."/>
            <person name="Chuvochina M."/>
            <person name="Waite D.W."/>
            <person name="Rinke C."/>
            <person name="Skarshewski A."/>
            <person name="Chaumeil P.A."/>
            <person name="Hugenholtz P."/>
        </authorList>
    </citation>
    <scope>NUCLEOTIDE SEQUENCE [LARGE SCALE GENOMIC DNA]</scope>
    <source>
        <strain evidence="1">UBA11728</strain>
    </source>
</reference>
<dbReference type="PANTHER" id="PTHR35332">
    <property type="entry name" value="REGULATION OF ENOLASE PROTEIN 1"/>
    <property type="match status" value="1"/>
</dbReference>
<dbReference type="SUPFAM" id="SSF49899">
    <property type="entry name" value="Concanavalin A-like lectins/glucanases"/>
    <property type="match status" value="1"/>
</dbReference>
<evidence type="ECO:0000313" key="2">
    <source>
        <dbReference type="Proteomes" id="UP000262969"/>
    </source>
</evidence>
<accession>A0A3D2XB47</accession>
<sequence length="191" mass="21764">MNYNDFQWTIETQYEVREDEIHIYAPAKTDYFVNPADGKIVTDAPFFYKEVEGDFVLRAKVSHDFVSTYDACVLLALENEKLWAKACFEYTDLGTHSVVTVMTNERSDDANGVDVDGDEIWLQLSRKDDLFAIHYSQDGKEFKMARLCHLAMQKKIKVGLEAQSPTGNGGTRKFSNVSLELRSLEDIRSGN</sequence>
<protein>
    <submittedName>
        <fullName evidence="1">DUF1349 domain-containing protein</fullName>
    </submittedName>
</protein>
<dbReference type="EMBL" id="DPVV01000538">
    <property type="protein sequence ID" value="HCL03977.1"/>
    <property type="molecule type" value="Genomic_DNA"/>
</dbReference>
<name>A0A3D2XB47_9FIRM</name>
<dbReference type="Gene3D" id="2.60.120.200">
    <property type="match status" value="1"/>
</dbReference>
<proteinExistence type="predicted"/>